<dbReference type="Gene3D" id="3.30.420.40">
    <property type="match status" value="2"/>
</dbReference>
<organism evidence="2 3">
    <name type="scientific">Algoriphagus sediminis</name>
    <dbReference type="NCBI Taxonomy" id="3057113"/>
    <lineage>
        <taxon>Bacteria</taxon>
        <taxon>Pseudomonadati</taxon>
        <taxon>Bacteroidota</taxon>
        <taxon>Cytophagia</taxon>
        <taxon>Cytophagales</taxon>
        <taxon>Cyclobacteriaceae</taxon>
        <taxon>Algoriphagus</taxon>
    </lineage>
</organism>
<dbReference type="CDD" id="cd24032">
    <property type="entry name" value="ASKHA_NBD_TsaB"/>
    <property type="match status" value="1"/>
</dbReference>
<dbReference type="NCBIfam" id="TIGR03725">
    <property type="entry name" value="T6A_YeaZ"/>
    <property type="match status" value="1"/>
</dbReference>
<keyword evidence="3" id="KW-1185">Reference proteome</keyword>
<sequence length="229" mass="25129">MALILSIETSTTVCSVALHREGELLQLNETDEKNAHSLKLMPFVEQCLKGENLSVQDLEAISVSSGPGSYTGLRIGVSTAKGLAYALDLPIIGVSAMESLAKQVFNNGVETGHIIPVLDARRMEVYFQVFDSSLSEIGETGSLVLEQSSFSNLLNEGPVYFVGDGIAKTKELIDSQNTVFVDGSISAREMGEIAWKKLQRQEFEDTAYFVPNYLKEFKVLKSKKNLLLK</sequence>
<dbReference type="RefSeq" id="WP_290001935.1">
    <property type="nucleotide sequence ID" value="NZ_JAUEPH010000006.1"/>
</dbReference>
<dbReference type="InterPro" id="IPR043129">
    <property type="entry name" value="ATPase_NBD"/>
</dbReference>
<evidence type="ECO:0000313" key="3">
    <source>
        <dbReference type="Proteomes" id="UP001171916"/>
    </source>
</evidence>
<dbReference type="InterPro" id="IPR000905">
    <property type="entry name" value="Gcp-like_dom"/>
</dbReference>
<dbReference type="GO" id="GO:0061711">
    <property type="term" value="F:tRNA N(6)-L-threonylcarbamoyladenine synthase activity"/>
    <property type="evidence" value="ECO:0007669"/>
    <property type="project" value="UniProtKB-EC"/>
</dbReference>
<gene>
    <name evidence="2" type="primary">tsaB</name>
    <name evidence="2" type="ORF">QVH07_15075</name>
</gene>
<dbReference type="EC" id="2.3.1.234" evidence="2"/>
<dbReference type="SUPFAM" id="SSF53067">
    <property type="entry name" value="Actin-like ATPase domain"/>
    <property type="match status" value="2"/>
</dbReference>
<evidence type="ECO:0000313" key="2">
    <source>
        <dbReference type="EMBL" id="MDN3205482.1"/>
    </source>
</evidence>
<comment type="caution">
    <text evidence="2">The sequence shown here is derived from an EMBL/GenBank/DDBJ whole genome shotgun (WGS) entry which is preliminary data.</text>
</comment>
<protein>
    <submittedName>
        <fullName evidence="2">tRNA (Adenosine(37)-N6)-threonylcarbamoyltransferase complex dimerization subunit type 1 TsaB</fullName>
        <ecNumber evidence="2">2.3.1.234</ecNumber>
    </submittedName>
</protein>
<dbReference type="InterPro" id="IPR022496">
    <property type="entry name" value="T6A_TsaB"/>
</dbReference>
<proteinExistence type="predicted"/>
<dbReference type="Pfam" id="PF00814">
    <property type="entry name" value="TsaD"/>
    <property type="match status" value="1"/>
</dbReference>
<accession>A0ABT7YG58</accession>
<reference evidence="2" key="1">
    <citation type="submission" date="2023-06" db="EMBL/GenBank/DDBJ databases">
        <title>Robiginitalea aurantiacus sp. nov. and Algoriphagus sediminis sp. nov., isolated from coastal sediment.</title>
        <authorList>
            <person name="Zhou Z.Y."/>
            <person name="An J."/>
            <person name="Jia Y.W."/>
            <person name="Du Z.J."/>
        </authorList>
    </citation>
    <scope>NUCLEOTIDE SEQUENCE</scope>
    <source>
        <strain evidence="2">C2-7</strain>
    </source>
</reference>
<dbReference type="Proteomes" id="UP001171916">
    <property type="component" value="Unassembled WGS sequence"/>
</dbReference>
<name>A0ABT7YG58_9BACT</name>
<dbReference type="PANTHER" id="PTHR11735:SF11">
    <property type="entry name" value="TRNA THREONYLCARBAMOYLADENOSINE BIOSYNTHESIS PROTEIN TSAB"/>
    <property type="match status" value="1"/>
</dbReference>
<keyword evidence="2" id="KW-0808">Transferase</keyword>
<dbReference type="EMBL" id="JAUEPH010000006">
    <property type="protein sequence ID" value="MDN3205482.1"/>
    <property type="molecule type" value="Genomic_DNA"/>
</dbReference>
<feature type="domain" description="Gcp-like" evidence="1">
    <location>
        <begin position="34"/>
        <end position="172"/>
    </location>
</feature>
<evidence type="ECO:0000259" key="1">
    <source>
        <dbReference type="Pfam" id="PF00814"/>
    </source>
</evidence>
<keyword evidence="2" id="KW-0012">Acyltransferase</keyword>
<dbReference type="PANTHER" id="PTHR11735">
    <property type="entry name" value="TRNA N6-ADENOSINE THREONYLCARBAMOYLTRANSFERASE"/>
    <property type="match status" value="1"/>
</dbReference>